<dbReference type="RefSeq" id="WP_085142685.1">
    <property type="nucleotide sequence ID" value="NZ_JACKUA010000023.1"/>
</dbReference>
<gene>
    <name evidence="1" type="ORF">AWC31_14490</name>
</gene>
<dbReference type="EMBL" id="LQQA01000005">
    <property type="protein sequence ID" value="ORX18507.1"/>
    <property type="molecule type" value="Genomic_DNA"/>
</dbReference>
<sequence length="233" mass="24516">MDREASMWDVALAGIVSATGSLDDPAKAWQGVNSLRLQGNTYPLPIWWAAATWPDTVDQLVLPPVLTAPPRPGTVAAHAAACLSAAGLMEPDEASRWQRWASPLAGFAADTVAGHVAHGTGELLVATAHQQLEDMAVKLSRLNAGVRVGAKPPEFSETYLLKVAGVAESLRYVSAGLGRAFDQIRTSLSADTTAFATKPTAQDIPADLRTTVNAEVHLGFVQAATKINLTQGV</sequence>
<evidence type="ECO:0000313" key="2">
    <source>
        <dbReference type="Proteomes" id="UP000193964"/>
    </source>
</evidence>
<protein>
    <submittedName>
        <fullName evidence="1">Uncharacterized protein</fullName>
    </submittedName>
</protein>
<organism evidence="1 2">
    <name type="scientific">Mycolicibacterium wolinskyi</name>
    <dbReference type="NCBI Taxonomy" id="59750"/>
    <lineage>
        <taxon>Bacteria</taxon>
        <taxon>Bacillati</taxon>
        <taxon>Actinomycetota</taxon>
        <taxon>Actinomycetes</taxon>
        <taxon>Mycobacteriales</taxon>
        <taxon>Mycobacteriaceae</taxon>
        <taxon>Mycolicibacterium</taxon>
    </lineage>
</organism>
<name>A0A1X2FJE0_9MYCO</name>
<dbReference type="Proteomes" id="UP000193964">
    <property type="component" value="Unassembled WGS sequence"/>
</dbReference>
<accession>A0A1X2FJE0</accession>
<dbReference type="AlphaFoldDB" id="A0A1X2FJE0"/>
<proteinExistence type="predicted"/>
<reference evidence="1 2" key="1">
    <citation type="submission" date="2016-01" db="EMBL/GenBank/DDBJ databases">
        <title>The new phylogeny of the genus Mycobacterium.</title>
        <authorList>
            <person name="Tarcisio F."/>
            <person name="Conor M."/>
            <person name="Antonella G."/>
            <person name="Elisabetta G."/>
            <person name="Giulia F.S."/>
            <person name="Sara T."/>
            <person name="Anna F."/>
            <person name="Clotilde B."/>
            <person name="Roberto B."/>
            <person name="Veronica D.S."/>
            <person name="Fabio R."/>
            <person name="Monica P."/>
            <person name="Olivier J."/>
            <person name="Enrico T."/>
            <person name="Nicola S."/>
        </authorList>
    </citation>
    <scope>NUCLEOTIDE SEQUENCE [LARGE SCALE GENOMIC DNA]</scope>
    <source>
        <strain evidence="1 2">ATCC 700010</strain>
    </source>
</reference>
<evidence type="ECO:0000313" key="1">
    <source>
        <dbReference type="EMBL" id="ORX18507.1"/>
    </source>
</evidence>
<comment type="caution">
    <text evidence="1">The sequence shown here is derived from an EMBL/GenBank/DDBJ whole genome shotgun (WGS) entry which is preliminary data.</text>
</comment>